<reference evidence="1" key="1">
    <citation type="journal article" date="2015" name="Proc. Natl. Acad. Sci. U.S.A.">
        <title>Networks of energetic and metabolic interactions define dynamics in microbial communities.</title>
        <authorList>
            <person name="Embree M."/>
            <person name="Liu J.K."/>
            <person name="Al-Bassam M.M."/>
            <person name="Zengler K."/>
        </authorList>
    </citation>
    <scope>NUCLEOTIDE SEQUENCE</scope>
</reference>
<sequence length="524" mass="58786">MDETKRKIGKACRKFDEGRMTRRSFLTKMAALGVTAAVANAVSLSPFGAATAWASISGPEERAWALAKEAAAKATKKTLTLLIPTGSIGNMTPYVDKWKNELGIQLEFIEEPDEVVHTKGMQEAVAKTGRYDVMMPTAMSYPDWIDSGVIYDLTDWTEKYQPDLFNKQWGVVFPASHHAQLYNGRVAGLLNDGDQITLLCRSDYLQDPEKMKAFEDKYGYKLDVPHTWKEYYNLAQFMHDPAKGFYGSLEYRSPYYVKWMFMQRLVSKGKLYFDADMNPTFNSEEGVAALEDMLAMNAYLHPDAFSFTWSSNYNAFGRGEGFMNIVWPSGFKYSMAPSTGPATTGKIAATVMPADTLKDGTKLYAGLFCWGYGYAVSKYSANPELAYAYSQWMTSPTISADAIPYLGGYSDPYRVNHMLEPTERLVATYTKPYLKTLYDNMVNTVPDFCLPGGFEYQDALDKQVHACMTGEKKPKEALEAAAHSFERITRRIGKDKVRKSWLTLAKNLAEPIKKASGADTWPDA</sequence>
<dbReference type="EMBL" id="LNQE01000263">
    <property type="protein sequence ID" value="KUG28042.1"/>
    <property type="molecule type" value="Genomic_DNA"/>
</dbReference>
<evidence type="ECO:0000313" key="1">
    <source>
        <dbReference type="EMBL" id="KUG28042.1"/>
    </source>
</evidence>
<dbReference type="PANTHER" id="PTHR43649:SF12">
    <property type="entry name" value="DIACETYLCHITOBIOSE BINDING PROTEIN DASA"/>
    <property type="match status" value="1"/>
</dbReference>
<dbReference type="AlphaFoldDB" id="A0A0W8G4I8"/>
<dbReference type="Gene3D" id="3.40.190.10">
    <property type="entry name" value="Periplasmic binding protein-like II"/>
    <property type="match status" value="2"/>
</dbReference>
<dbReference type="InterPro" id="IPR050490">
    <property type="entry name" value="Bact_solute-bd_prot1"/>
</dbReference>
<dbReference type="PANTHER" id="PTHR43649">
    <property type="entry name" value="ARABINOSE-BINDING PROTEIN-RELATED"/>
    <property type="match status" value="1"/>
</dbReference>
<name>A0A0W8G4I8_9ZZZZ</name>
<gene>
    <name evidence="1" type="ORF">ASZ90_002091</name>
</gene>
<organism evidence="1">
    <name type="scientific">hydrocarbon metagenome</name>
    <dbReference type="NCBI Taxonomy" id="938273"/>
    <lineage>
        <taxon>unclassified sequences</taxon>
        <taxon>metagenomes</taxon>
        <taxon>ecological metagenomes</taxon>
    </lineage>
</organism>
<protein>
    <recommendedName>
        <fullName evidence="2">Extracellular solute-binding protein</fullName>
    </recommendedName>
</protein>
<evidence type="ECO:0008006" key="2">
    <source>
        <dbReference type="Google" id="ProtNLM"/>
    </source>
</evidence>
<accession>A0A0W8G4I8</accession>
<dbReference type="InterPro" id="IPR006059">
    <property type="entry name" value="SBP"/>
</dbReference>
<dbReference type="SUPFAM" id="SSF53850">
    <property type="entry name" value="Periplasmic binding protein-like II"/>
    <property type="match status" value="1"/>
</dbReference>
<dbReference type="PROSITE" id="PS51318">
    <property type="entry name" value="TAT"/>
    <property type="match status" value="1"/>
</dbReference>
<comment type="caution">
    <text evidence="1">The sequence shown here is derived from an EMBL/GenBank/DDBJ whole genome shotgun (WGS) entry which is preliminary data.</text>
</comment>
<dbReference type="Pfam" id="PF01547">
    <property type="entry name" value="SBP_bac_1"/>
    <property type="match status" value="1"/>
</dbReference>
<proteinExistence type="predicted"/>
<dbReference type="InterPro" id="IPR006311">
    <property type="entry name" value="TAT_signal"/>
</dbReference>